<feature type="transmembrane region" description="Helical" evidence="1">
    <location>
        <begin position="284"/>
        <end position="304"/>
    </location>
</feature>
<dbReference type="PANTHER" id="PTHR23537">
    <property type="match status" value="1"/>
</dbReference>
<evidence type="ECO:0000313" key="2">
    <source>
        <dbReference type="EMBL" id="KAF1022329.1"/>
    </source>
</evidence>
<feature type="transmembrane region" description="Helical" evidence="1">
    <location>
        <begin position="170"/>
        <end position="192"/>
    </location>
</feature>
<organism evidence="2 3">
    <name type="scientific">Acinetobacter bereziniae</name>
    <name type="common">Acinetobacter genomosp. 10</name>
    <dbReference type="NCBI Taxonomy" id="106648"/>
    <lineage>
        <taxon>Bacteria</taxon>
        <taxon>Pseudomonadati</taxon>
        <taxon>Pseudomonadota</taxon>
        <taxon>Gammaproteobacteria</taxon>
        <taxon>Moraxellales</taxon>
        <taxon>Moraxellaceae</taxon>
        <taxon>Acinetobacter</taxon>
    </lineage>
</organism>
<feature type="transmembrane region" description="Helical" evidence="1">
    <location>
        <begin position="83"/>
        <end position="103"/>
    </location>
</feature>
<name>A0A833PDL7_ACIBZ</name>
<dbReference type="PANTHER" id="PTHR23537:SF1">
    <property type="entry name" value="SUGAR TRANSPORTER"/>
    <property type="match status" value="1"/>
</dbReference>
<gene>
    <name evidence="2" type="ORF">GAK29_03213</name>
</gene>
<comment type="caution">
    <text evidence="2">The sequence shown here is derived from an EMBL/GenBank/DDBJ whole genome shotgun (WGS) entry which is preliminary data.</text>
</comment>
<accession>A0A833PDL7</accession>
<sequence length="397" mass="44159">MDDMQVNRTVSNKLQLSVFLCLSTCLAIGILRFSYTALLPTTRLAYHWDSSFANILGSANLLGYLIGAFWSMKLPHTANMPRYLVLASCAGAISLLSCAFSGFSELWYVFWRIISGISGGLIMILAPSIVAHCCRADERLSINFIGFSGIGIGVLSATLFLPYLDQISTQSAWMILFGFSALICLINAYLLHGFKDYLHQKSAHNNTISSMDGIYLGVLIVYACSAFAYVPHSLFWIDYLKNTLHLNLYLINFNWILYGSGSALGAISAYLLARKFGNFTALKILYSIYVVAILVAVFSIHPIFTYISSFFTGLLNPAVVFLTSYTILNLYHTAYKNLWSMATLGFAITQLIGGVCFSALQHWGVSYHQQFVLASVVLLFGTLQFFIYTRMKFKSQA</sequence>
<keyword evidence="1" id="KW-1133">Transmembrane helix</keyword>
<keyword evidence="1" id="KW-0472">Membrane</keyword>
<dbReference type="EMBL" id="WNDP01000094">
    <property type="protein sequence ID" value="KAF1022329.1"/>
    <property type="molecule type" value="Genomic_DNA"/>
</dbReference>
<feature type="transmembrane region" description="Helical" evidence="1">
    <location>
        <begin position="249"/>
        <end position="272"/>
    </location>
</feature>
<dbReference type="Gene3D" id="1.20.1250.20">
    <property type="entry name" value="MFS general substrate transporter like domains"/>
    <property type="match status" value="1"/>
</dbReference>
<feature type="transmembrane region" description="Helical" evidence="1">
    <location>
        <begin position="142"/>
        <end position="164"/>
    </location>
</feature>
<evidence type="ECO:0000313" key="3">
    <source>
        <dbReference type="Proteomes" id="UP000490535"/>
    </source>
</evidence>
<dbReference type="Proteomes" id="UP000490535">
    <property type="component" value="Unassembled WGS sequence"/>
</dbReference>
<proteinExistence type="predicted"/>
<dbReference type="InterPro" id="IPR036259">
    <property type="entry name" value="MFS_trans_sf"/>
</dbReference>
<feature type="transmembrane region" description="Helical" evidence="1">
    <location>
        <begin position="338"/>
        <end position="361"/>
    </location>
</feature>
<feature type="transmembrane region" description="Helical" evidence="1">
    <location>
        <begin position="51"/>
        <end position="71"/>
    </location>
</feature>
<dbReference type="Pfam" id="PF06779">
    <property type="entry name" value="MFS_4"/>
    <property type="match status" value="1"/>
</dbReference>
<dbReference type="SUPFAM" id="SSF103473">
    <property type="entry name" value="MFS general substrate transporter"/>
    <property type="match status" value="1"/>
</dbReference>
<dbReference type="AlphaFoldDB" id="A0A833PDL7"/>
<keyword evidence="1" id="KW-0812">Transmembrane</keyword>
<dbReference type="GO" id="GO:0005886">
    <property type="term" value="C:plasma membrane"/>
    <property type="evidence" value="ECO:0007669"/>
    <property type="project" value="TreeGrafter"/>
</dbReference>
<protein>
    <recommendedName>
        <fullName evidence="4">YbfB/YjiJ family MFS transporter</fullName>
    </recommendedName>
</protein>
<feature type="transmembrane region" description="Helical" evidence="1">
    <location>
        <begin position="109"/>
        <end position="130"/>
    </location>
</feature>
<evidence type="ECO:0000256" key="1">
    <source>
        <dbReference type="SAM" id="Phobius"/>
    </source>
</evidence>
<dbReference type="InterPro" id="IPR010645">
    <property type="entry name" value="MFS_4"/>
</dbReference>
<feature type="transmembrane region" description="Helical" evidence="1">
    <location>
        <begin position="367"/>
        <end position="388"/>
    </location>
</feature>
<reference evidence="3" key="1">
    <citation type="journal article" date="2020" name="MBio">
        <title>Horizontal gene transfer to a defensive symbiont with a reduced genome amongst a multipartite beetle microbiome.</title>
        <authorList>
            <person name="Waterworth S.C."/>
            <person name="Florez L.V."/>
            <person name="Rees E.R."/>
            <person name="Hertweck C."/>
            <person name="Kaltenpoth M."/>
            <person name="Kwan J.C."/>
        </authorList>
    </citation>
    <scope>NUCLEOTIDE SEQUENCE [LARGE SCALE GENOMIC DNA]</scope>
</reference>
<evidence type="ECO:0008006" key="4">
    <source>
        <dbReference type="Google" id="ProtNLM"/>
    </source>
</evidence>
<feature type="transmembrane region" description="Helical" evidence="1">
    <location>
        <begin position="213"/>
        <end position="237"/>
    </location>
</feature>
<feature type="transmembrane region" description="Helical" evidence="1">
    <location>
        <begin position="310"/>
        <end position="331"/>
    </location>
</feature>